<evidence type="ECO:0000256" key="1">
    <source>
        <dbReference type="SAM" id="MobiDB-lite"/>
    </source>
</evidence>
<keyword evidence="3" id="KW-1185">Reference proteome</keyword>
<dbReference type="AlphaFoldDB" id="A0A517LNY0"/>
<gene>
    <name evidence="2" type="ORF">FKW77_004785</name>
</gene>
<dbReference type="Proteomes" id="UP000316270">
    <property type="component" value="Chromosome 17"/>
</dbReference>
<evidence type="ECO:0000313" key="3">
    <source>
        <dbReference type="Proteomes" id="UP000316270"/>
    </source>
</evidence>
<accession>A0A517LNY0</accession>
<organism evidence="2 3">
    <name type="scientific">Venturia effusa</name>
    <dbReference type="NCBI Taxonomy" id="50376"/>
    <lineage>
        <taxon>Eukaryota</taxon>
        <taxon>Fungi</taxon>
        <taxon>Dikarya</taxon>
        <taxon>Ascomycota</taxon>
        <taxon>Pezizomycotina</taxon>
        <taxon>Dothideomycetes</taxon>
        <taxon>Pleosporomycetidae</taxon>
        <taxon>Venturiales</taxon>
        <taxon>Venturiaceae</taxon>
        <taxon>Venturia</taxon>
    </lineage>
</organism>
<evidence type="ECO:0000313" key="2">
    <source>
        <dbReference type="EMBL" id="QDS77321.1"/>
    </source>
</evidence>
<proteinExistence type="predicted"/>
<name>A0A517LNY0_9PEZI</name>
<sequence length="256" mass="29235">MNAPALNPAGFSMRSRLEMNFKTESQATKYPGSDNPHCPKSSSRRCHPSRPTPPPRPSIIPGHGHAHTTFRSRRPGEHANPFITDHQDLDERDRAECPLAQYIELANLEECVTRYQQHVERRDVTNCTRFQDVDLFVTTESFEQIKVQSSPEKSTGETVESRQASSAQCWETLFRLHKTTETPISSICDELKEELQKAVDKVQSLETEKRTADLVMRETRHQLGLTTTGPLRDTSWLQLRKAQREVAIIKAKLEDE</sequence>
<feature type="compositionally biased region" description="Basic residues" evidence="1">
    <location>
        <begin position="64"/>
        <end position="73"/>
    </location>
</feature>
<protein>
    <submittedName>
        <fullName evidence="2">Uncharacterized protein</fullName>
    </submittedName>
</protein>
<reference evidence="2 3" key="1">
    <citation type="submission" date="2019-07" db="EMBL/GenBank/DDBJ databases">
        <title>Finished genome of Venturia effusa.</title>
        <authorList>
            <person name="Young C.A."/>
            <person name="Cox M.P."/>
            <person name="Ganley A.R.D."/>
            <person name="David W.J."/>
        </authorList>
    </citation>
    <scope>NUCLEOTIDE SEQUENCE [LARGE SCALE GENOMIC DNA]</scope>
    <source>
        <strain evidence="3">albino</strain>
    </source>
</reference>
<feature type="region of interest" description="Disordered" evidence="1">
    <location>
        <begin position="19"/>
        <end position="89"/>
    </location>
</feature>
<dbReference type="EMBL" id="CP042201">
    <property type="protein sequence ID" value="QDS77321.1"/>
    <property type="molecule type" value="Genomic_DNA"/>
</dbReference>